<comment type="caution">
    <text evidence="2">The sequence shown here is derived from an EMBL/GenBank/DDBJ whole genome shotgun (WGS) entry which is preliminary data.</text>
</comment>
<dbReference type="RefSeq" id="WP_136901784.1">
    <property type="nucleotide sequence ID" value="NZ_SUME01000005.1"/>
</dbReference>
<feature type="transmembrane region" description="Helical" evidence="1">
    <location>
        <begin position="118"/>
        <end position="139"/>
    </location>
</feature>
<feature type="transmembrane region" description="Helical" evidence="1">
    <location>
        <begin position="73"/>
        <end position="90"/>
    </location>
</feature>
<evidence type="ECO:0000256" key="1">
    <source>
        <dbReference type="SAM" id="Phobius"/>
    </source>
</evidence>
<dbReference type="Proteomes" id="UP000306808">
    <property type="component" value="Unassembled WGS sequence"/>
</dbReference>
<protein>
    <submittedName>
        <fullName evidence="2">Uncharacterized protein</fullName>
    </submittedName>
</protein>
<keyword evidence="3" id="KW-1185">Reference proteome</keyword>
<reference evidence="2 3" key="1">
    <citation type="submission" date="2019-04" db="EMBL/GenBank/DDBJ databases">
        <title>Sphingobacterium olei sp. nov., isolated from oil-contaminated soil.</title>
        <authorList>
            <person name="Liu B."/>
        </authorList>
    </citation>
    <scope>NUCLEOTIDE SEQUENCE [LARGE SCALE GENOMIC DNA]</scope>
    <source>
        <strain evidence="2 3">HAL-9</strain>
    </source>
</reference>
<feature type="transmembrane region" description="Helical" evidence="1">
    <location>
        <begin position="159"/>
        <end position="182"/>
    </location>
</feature>
<dbReference type="OrthoDB" id="709028at2"/>
<accession>A0A4U0P025</accession>
<keyword evidence="1" id="KW-0472">Membrane</keyword>
<evidence type="ECO:0000313" key="3">
    <source>
        <dbReference type="Proteomes" id="UP000306808"/>
    </source>
</evidence>
<keyword evidence="1" id="KW-0812">Transmembrane</keyword>
<evidence type="ECO:0000313" key="2">
    <source>
        <dbReference type="EMBL" id="TJZ59842.1"/>
    </source>
</evidence>
<dbReference type="EMBL" id="SUME01000005">
    <property type="protein sequence ID" value="TJZ59842.1"/>
    <property type="molecule type" value="Genomic_DNA"/>
</dbReference>
<name>A0A4U0P025_9SPHI</name>
<keyword evidence="1" id="KW-1133">Transmembrane helix</keyword>
<organism evidence="2 3">
    <name type="scientific">Sphingobacterium olei</name>
    <dbReference type="NCBI Taxonomy" id="2571155"/>
    <lineage>
        <taxon>Bacteria</taxon>
        <taxon>Pseudomonadati</taxon>
        <taxon>Bacteroidota</taxon>
        <taxon>Sphingobacteriia</taxon>
        <taxon>Sphingobacteriales</taxon>
        <taxon>Sphingobacteriaceae</taxon>
        <taxon>Sphingobacterium</taxon>
    </lineage>
</organism>
<dbReference type="AlphaFoldDB" id="A0A4U0P025"/>
<gene>
    <name evidence="2" type="ORF">FAZ15_13170</name>
</gene>
<feature type="transmembrane region" description="Helical" evidence="1">
    <location>
        <begin position="36"/>
        <end position="58"/>
    </location>
</feature>
<sequence>MDELDVLKQHWNKDHNFPKINREEIREMLHKSSSSIVKWIFAISCMEFLAGILLNYLSRKYWQASPDTLWEDIVYVFYYVVLFTFIILFFKKYKNIKAEKNTKRLTEDIIATRKLVQLYIYVNLIVITVEFIHGIWDGWHNIADAMVRNGAPTWIEYSLFIGIMLVLAAILFSLIALFYYVLYIRLTKKLYKNYKELIQLDH</sequence>
<proteinExistence type="predicted"/>